<accession>A0A9Q0DHL2</accession>
<feature type="compositionally biased region" description="Low complexity" evidence="1">
    <location>
        <begin position="103"/>
        <end position="116"/>
    </location>
</feature>
<protein>
    <submittedName>
        <fullName evidence="2">Uncharacterized protein</fullName>
    </submittedName>
</protein>
<dbReference type="AlphaFoldDB" id="A0A9Q0DHL2"/>
<feature type="region of interest" description="Disordered" evidence="1">
    <location>
        <begin position="1"/>
        <end position="60"/>
    </location>
</feature>
<evidence type="ECO:0000313" key="2">
    <source>
        <dbReference type="EMBL" id="KAJ3587703.1"/>
    </source>
</evidence>
<evidence type="ECO:0000256" key="1">
    <source>
        <dbReference type="SAM" id="MobiDB-lite"/>
    </source>
</evidence>
<feature type="region of interest" description="Disordered" evidence="1">
    <location>
        <begin position="89"/>
        <end position="128"/>
    </location>
</feature>
<name>A0A9Q0DHL2_9TELE</name>
<gene>
    <name evidence="2" type="ORF">NHX12_011300</name>
</gene>
<organism evidence="2 3">
    <name type="scientific">Muraenolepis orangiensis</name>
    <name type="common">Patagonian moray cod</name>
    <dbReference type="NCBI Taxonomy" id="630683"/>
    <lineage>
        <taxon>Eukaryota</taxon>
        <taxon>Metazoa</taxon>
        <taxon>Chordata</taxon>
        <taxon>Craniata</taxon>
        <taxon>Vertebrata</taxon>
        <taxon>Euteleostomi</taxon>
        <taxon>Actinopterygii</taxon>
        <taxon>Neopterygii</taxon>
        <taxon>Teleostei</taxon>
        <taxon>Neoteleostei</taxon>
        <taxon>Acanthomorphata</taxon>
        <taxon>Zeiogadaria</taxon>
        <taxon>Gadariae</taxon>
        <taxon>Gadiformes</taxon>
        <taxon>Muraenolepidoidei</taxon>
        <taxon>Muraenolepididae</taxon>
        <taxon>Muraenolepis</taxon>
    </lineage>
</organism>
<keyword evidence="3" id="KW-1185">Reference proteome</keyword>
<comment type="caution">
    <text evidence="2">The sequence shown here is derived from an EMBL/GenBank/DDBJ whole genome shotgun (WGS) entry which is preliminary data.</text>
</comment>
<evidence type="ECO:0000313" key="3">
    <source>
        <dbReference type="Proteomes" id="UP001148018"/>
    </source>
</evidence>
<dbReference type="Proteomes" id="UP001148018">
    <property type="component" value="Unassembled WGS sequence"/>
</dbReference>
<feature type="compositionally biased region" description="Basic and acidic residues" evidence="1">
    <location>
        <begin position="1"/>
        <end position="49"/>
    </location>
</feature>
<dbReference type="EMBL" id="JANIIK010000116">
    <property type="protein sequence ID" value="KAJ3587703.1"/>
    <property type="molecule type" value="Genomic_DNA"/>
</dbReference>
<sequence>MEKMKRRGGEKERRREGEEEKREGGEEERRRRREGEWERRRGGEEESGRGGEGGAAVHCGKAAAEEQAMTTQKLYLLGAGQGGRGLEFVSMGPHLKTDSNTVTSPRATATPLAARPRGGEPMGRRERA</sequence>
<reference evidence="2" key="1">
    <citation type="submission" date="2022-07" db="EMBL/GenBank/DDBJ databases">
        <title>Chromosome-level genome of Muraenolepis orangiensis.</title>
        <authorList>
            <person name="Kim J."/>
        </authorList>
    </citation>
    <scope>NUCLEOTIDE SEQUENCE</scope>
    <source>
        <strain evidence="2">KU_S4_2022</strain>
        <tissue evidence="2">Muscle</tissue>
    </source>
</reference>
<proteinExistence type="predicted"/>